<dbReference type="InterPro" id="IPR041101">
    <property type="entry name" value="Transp_inhibit"/>
</dbReference>
<dbReference type="InterPro" id="IPR041567">
    <property type="entry name" value="COI1_F-box"/>
</dbReference>
<dbReference type="Gene3D" id="1.20.1280.50">
    <property type="match status" value="1"/>
</dbReference>
<sequence length="577" mass="64655">MEESSAKAEQVLENVLETVLHFLTSRRDRNAASLVCKSWYRAEALTRSDLFIGNCYAVSPRRATGRFPCLRSLNIKGKPRFADFDLMPPDWGAHFSPWAEALAQSYPSSLRSLHLKRMSLTDGDLTLLSHSLPLFQDLLLTSSEGFTTAGLAALASNCALLRVLDLVECLVHVHDDVVDWISSFPDTHEHTRLESLVFDCVDCPVNFDALERLVARSPSLRRLRLNRYVSMAQLHRLMHRAPHLTHLGTGSFSASELDPEPDYASAFAASKSLVCLSGFREIWPEHLPAIFPACANLVSLNFSYADINADQLKSVIRHCHKLQTFWVLDSVCDEGLQAVAETCKDLRELRVFPVNAREEIEGPVSEVGFEAISRGCRKLQSILFFCQRMTNAAVVAMSNNCPDLVVFRLCIIGRYRPDAETQEPMDEGFGAIVMNCKKLTRLAVSGLLTDRAFGYIGTYGKLIRTLSVAFAGDTDLGLKYVLEGCPNLQKLEIRDSPFGDGALRSGLHHFYNMRFLWMSSCKLTRQACQEVAQTLPHLVLEVINSEEHKADDIGILYMYRSLDRPRDDAPKVVTILH</sequence>
<dbReference type="Gene3D" id="3.80.10.10">
    <property type="entry name" value="Ribonuclease Inhibitor"/>
    <property type="match status" value="1"/>
</dbReference>
<dbReference type="AlphaFoldDB" id="A0ABD1MW25"/>
<dbReference type="EMBL" id="JBGMDY010000003">
    <property type="protein sequence ID" value="KAL2340004.1"/>
    <property type="molecule type" value="Genomic_DNA"/>
</dbReference>
<dbReference type="FunFam" id="1.20.1280.50:FF:000028">
    <property type="entry name" value="Transport inhibitor response 1-like protein"/>
    <property type="match status" value="1"/>
</dbReference>
<proteinExistence type="predicted"/>
<evidence type="ECO:0000259" key="3">
    <source>
        <dbReference type="Pfam" id="PF18791"/>
    </source>
</evidence>
<evidence type="ECO:0000313" key="4">
    <source>
        <dbReference type="EMBL" id="KAL2340004.1"/>
    </source>
</evidence>
<dbReference type="InterPro" id="IPR032675">
    <property type="entry name" value="LRR_dom_sf"/>
</dbReference>
<dbReference type="Pfam" id="PF18791">
    <property type="entry name" value="Transp_inhibit"/>
    <property type="match status" value="1"/>
</dbReference>
<accession>A0ABD1MW25</accession>
<comment type="subunit">
    <text evidence="1">Part of a SCF (SKP1-cullin-F-box) protein ligase complex. May interact with auxin and auxin-responsive proteins.</text>
</comment>
<feature type="domain" description="Transport inhibitor response 1" evidence="3">
    <location>
        <begin position="68"/>
        <end position="115"/>
    </location>
</feature>
<dbReference type="PANTHER" id="PTHR16134:SF36">
    <property type="entry name" value="TRANSPORT INHIBITOR RESPONSE 1-LIKE PROTEIN"/>
    <property type="match status" value="1"/>
</dbReference>
<evidence type="ECO:0000259" key="2">
    <source>
        <dbReference type="Pfam" id="PF18511"/>
    </source>
</evidence>
<name>A0ABD1MW25_9FABA</name>
<evidence type="ECO:0008006" key="6">
    <source>
        <dbReference type="Google" id="ProtNLM"/>
    </source>
</evidence>
<evidence type="ECO:0000313" key="5">
    <source>
        <dbReference type="Proteomes" id="UP001603857"/>
    </source>
</evidence>
<dbReference type="PANTHER" id="PTHR16134">
    <property type="entry name" value="F-BOX/TPR REPEAT PROTEIN POF3"/>
    <property type="match status" value="1"/>
</dbReference>
<organism evidence="4 5">
    <name type="scientific">Flemingia macrophylla</name>
    <dbReference type="NCBI Taxonomy" id="520843"/>
    <lineage>
        <taxon>Eukaryota</taxon>
        <taxon>Viridiplantae</taxon>
        <taxon>Streptophyta</taxon>
        <taxon>Embryophyta</taxon>
        <taxon>Tracheophyta</taxon>
        <taxon>Spermatophyta</taxon>
        <taxon>Magnoliopsida</taxon>
        <taxon>eudicotyledons</taxon>
        <taxon>Gunneridae</taxon>
        <taxon>Pentapetalae</taxon>
        <taxon>rosids</taxon>
        <taxon>fabids</taxon>
        <taxon>Fabales</taxon>
        <taxon>Fabaceae</taxon>
        <taxon>Papilionoideae</taxon>
        <taxon>50 kb inversion clade</taxon>
        <taxon>NPAAA clade</taxon>
        <taxon>indigoferoid/millettioid clade</taxon>
        <taxon>Phaseoleae</taxon>
        <taxon>Flemingia</taxon>
    </lineage>
</organism>
<dbReference type="CDD" id="cd22159">
    <property type="entry name" value="F-box_AtTIR1-like"/>
    <property type="match status" value="1"/>
</dbReference>
<dbReference type="Proteomes" id="UP001603857">
    <property type="component" value="Unassembled WGS sequence"/>
</dbReference>
<dbReference type="Pfam" id="PF18511">
    <property type="entry name" value="F-box_5"/>
    <property type="match status" value="1"/>
</dbReference>
<reference evidence="4 5" key="1">
    <citation type="submission" date="2024-08" db="EMBL/GenBank/DDBJ databases">
        <title>Insights into the chromosomal genome structure of Flemingia macrophylla.</title>
        <authorList>
            <person name="Ding Y."/>
            <person name="Zhao Y."/>
            <person name="Bi W."/>
            <person name="Wu M."/>
            <person name="Zhao G."/>
            <person name="Gong Y."/>
            <person name="Li W."/>
            <person name="Zhang P."/>
        </authorList>
    </citation>
    <scope>NUCLEOTIDE SEQUENCE [LARGE SCALE GENOMIC DNA]</scope>
    <source>
        <strain evidence="4">DYQJB</strain>
        <tissue evidence="4">Leaf</tissue>
    </source>
</reference>
<feature type="domain" description="COI1 F-box" evidence="2">
    <location>
        <begin position="9"/>
        <end position="48"/>
    </location>
</feature>
<gene>
    <name evidence="4" type="ORF">Fmac_007944</name>
</gene>
<protein>
    <recommendedName>
        <fullName evidence="6">Transport inhibitor response 1-like protein</fullName>
    </recommendedName>
</protein>
<evidence type="ECO:0000256" key="1">
    <source>
        <dbReference type="ARBA" id="ARBA00064183"/>
    </source>
</evidence>
<dbReference type="SUPFAM" id="SSF52047">
    <property type="entry name" value="RNI-like"/>
    <property type="match status" value="1"/>
</dbReference>
<keyword evidence="5" id="KW-1185">Reference proteome</keyword>
<comment type="caution">
    <text evidence="4">The sequence shown here is derived from an EMBL/GenBank/DDBJ whole genome shotgun (WGS) entry which is preliminary data.</text>
</comment>